<name>A0A4C1VRB8_EUMVA</name>
<reference evidence="1 2" key="1">
    <citation type="journal article" date="2019" name="Commun. Biol.">
        <title>The bagworm genome reveals a unique fibroin gene that provides high tensile strength.</title>
        <authorList>
            <person name="Kono N."/>
            <person name="Nakamura H."/>
            <person name="Ohtoshi R."/>
            <person name="Tomita M."/>
            <person name="Numata K."/>
            <person name="Arakawa K."/>
        </authorList>
    </citation>
    <scope>NUCLEOTIDE SEQUENCE [LARGE SCALE GENOMIC DNA]</scope>
</reference>
<dbReference type="AlphaFoldDB" id="A0A4C1VRB8"/>
<gene>
    <name evidence="1" type="ORF">EVAR_30671_1</name>
</gene>
<evidence type="ECO:0000313" key="1">
    <source>
        <dbReference type="EMBL" id="GBP41233.1"/>
    </source>
</evidence>
<proteinExistence type="predicted"/>
<dbReference type="Proteomes" id="UP000299102">
    <property type="component" value="Unassembled WGS sequence"/>
</dbReference>
<accession>A0A4C1VRB8</accession>
<comment type="caution">
    <text evidence="1">The sequence shown here is derived from an EMBL/GenBank/DDBJ whole genome shotgun (WGS) entry which is preliminary data.</text>
</comment>
<dbReference type="EMBL" id="BGZK01000395">
    <property type="protein sequence ID" value="GBP41233.1"/>
    <property type="molecule type" value="Genomic_DNA"/>
</dbReference>
<evidence type="ECO:0000313" key="2">
    <source>
        <dbReference type="Proteomes" id="UP000299102"/>
    </source>
</evidence>
<organism evidence="1 2">
    <name type="scientific">Eumeta variegata</name>
    <name type="common">Bagworm moth</name>
    <name type="synonym">Eumeta japonica</name>
    <dbReference type="NCBI Taxonomy" id="151549"/>
    <lineage>
        <taxon>Eukaryota</taxon>
        <taxon>Metazoa</taxon>
        <taxon>Ecdysozoa</taxon>
        <taxon>Arthropoda</taxon>
        <taxon>Hexapoda</taxon>
        <taxon>Insecta</taxon>
        <taxon>Pterygota</taxon>
        <taxon>Neoptera</taxon>
        <taxon>Endopterygota</taxon>
        <taxon>Lepidoptera</taxon>
        <taxon>Glossata</taxon>
        <taxon>Ditrysia</taxon>
        <taxon>Tineoidea</taxon>
        <taxon>Psychidae</taxon>
        <taxon>Oiketicinae</taxon>
        <taxon>Eumeta</taxon>
    </lineage>
</organism>
<sequence>MWTTRQIDQSVYASQFILYALCLEGHDQSVLELIIVLMKIVVLNPHWTSMESLRTRTLRSHAVRTKDFLLAYIYTLNALNITTDYATAFSCRDGPHYKWEGKHVYDDR</sequence>
<keyword evidence="2" id="KW-1185">Reference proteome</keyword>
<protein>
    <submittedName>
        <fullName evidence="1">Uncharacterized protein</fullName>
    </submittedName>
</protein>